<accession>X1NN88</accession>
<dbReference type="AlphaFoldDB" id="X1NN88"/>
<evidence type="ECO:0008006" key="2">
    <source>
        <dbReference type="Google" id="ProtNLM"/>
    </source>
</evidence>
<dbReference type="EMBL" id="BARV01015571">
    <property type="protein sequence ID" value="GAI31686.1"/>
    <property type="molecule type" value="Genomic_DNA"/>
</dbReference>
<feature type="non-terminal residue" evidence="1">
    <location>
        <position position="1"/>
    </location>
</feature>
<proteinExistence type="predicted"/>
<organism evidence="1">
    <name type="scientific">marine sediment metagenome</name>
    <dbReference type="NCBI Taxonomy" id="412755"/>
    <lineage>
        <taxon>unclassified sequences</taxon>
        <taxon>metagenomes</taxon>
        <taxon>ecological metagenomes</taxon>
    </lineage>
</organism>
<sequence>CHSAKGRKAPIDYREEVRIKECLKNVKGLSDLCENAVPSVYSIAADNRTITFNGVLLPLYNQKIGVKDHYYFFHEIETKYIENDNEIQLRPLDDKKILPLIFNLKTSIQLLPSLTRLDPDTNTLKLFDGQHKAVAQMIGSNKDRISCLVFVSPDVNALRVTVYEAHTDFVQQRYKKSHIDAKLADIYGQKIEAFRKRCGDPNAPYSEADILNGEFIPAIRNFLLSSILKEVNIETDIIRLYAAESRTDQKQQPILWQSIERFISKFCNLSAVEELSESDANYRSDEIDM</sequence>
<gene>
    <name evidence="1" type="ORF">S06H3_26893</name>
</gene>
<reference evidence="1" key="1">
    <citation type="journal article" date="2014" name="Front. Microbiol.">
        <title>High frequency of phylogenetically diverse reductive dehalogenase-homologous genes in deep subseafloor sedimentary metagenomes.</title>
        <authorList>
            <person name="Kawai M."/>
            <person name="Futagami T."/>
            <person name="Toyoda A."/>
            <person name="Takaki Y."/>
            <person name="Nishi S."/>
            <person name="Hori S."/>
            <person name="Arai W."/>
            <person name="Tsubouchi T."/>
            <person name="Morono Y."/>
            <person name="Uchiyama I."/>
            <person name="Ito T."/>
            <person name="Fujiyama A."/>
            <person name="Inagaki F."/>
            <person name="Takami H."/>
        </authorList>
    </citation>
    <scope>NUCLEOTIDE SEQUENCE</scope>
    <source>
        <strain evidence="1">Expedition CK06-06</strain>
    </source>
</reference>
<name>X1NN88_9ZZZZ</name>
<evidence type="ECO:0000313" key="1">
    <source>
        <dbReference type="EMBL" id="GAI31686.1"/>
    </source>
</evidence>
<protein>
    <recommendedName>
        <fullName evidence="2">ParB/Sulfiredoxin domain-containing protein</fullName>
    </recommendedName>
</protein>
<comment type="caution">
    <text evidence="1">The sequence shown here is derived from an EMBL/GenBank/DDBJ whole genome shotgun (WGS) entry which is preliminary data.</text>
</comment>